<keyword evidence="3" id="KW-1185">Reference proteome</keyword>
<evidence type="ECO:0000313" key="2">
    <source>
        <dbReference type="EMBL" id="KAI5397160.1"/>
    </source>
</evidence>
<organism evidence="2 3">
    <name type="scientific">Pisum sativum</name>
    <name type="common">Garden pea</name>
    <name type="synonym">Lathyrus oleraceus</name>
    <dbReference type="NCBI Taxonomy" id="3888"/>
    <lineage>
        <taxon>Eukaryota</taxon>
        <taxon>Viridiplantae</taxon>
        <taxon>Streptophyta</taxon>
        <taxon>Embryophyta</taxon>
        <taxon>Tracheophyta</taxon>
        <taxon>Spermatophyta</taxon>
        <taxon>Magnoliopsida</taxon>
        <taxon>eudicotyledons</taxon>
        <taxon>Gunneridae</taxon>
        <taxon>Pentapetalae</taxon>
        <taxon>rosids</taxon>
        <taxon>fabids</taxon>
        <taxon>Fabales</taxon>
        <taxon>Fabaceae</taxon>
        <taxon>Papilionoideae</taxon>
        <taxon>50 kb inversion clade</taxon>
        <taxon>NPAAA clade</taxon>
        <taxon>Hologalegina</taxon>
        <taxon>IRL clade</taxon>
        <taxon>Fabeae</taxon>
        <taxon>Lathyrus</taxon>
    </lineage>
</organism>
<dbReference type="Gramene" id="Psat06G0311200-T1">
    <property type="protein sequence ID" value="KAI5397160.1"/>
    <property type="gene ID" value="KIW84_063112"/>
</dbReference>
<sequence length="117" mass="13034">MTGDLDDKDENTVKKKDQSTDIVNIEDMDFDDVPIGQRLTPGITKRLKNRKGQAIESSSTHSKSLRKRASVGPTKRWSKVLSEEEGSLKGDGTSEEEENEEGFDVSDDEDTISNDED</sequence>
<evidence type="ECO:0000313" key="3">
    <source>
        <dbReference type="Proteomes" id="UP001058974"/>
    </source>
</evidence>
<reference evidence="2 3" key="1">
    <citation type="journal article" date="2022" name="Nat. Genet.">
        <title>Improved pea reference genome and pan-genome highlight genomic features and evolutionary characteristics.</title>
        <authorList>
            <person name="Yang T."/>
            <person name="Liu R."/>
            <person name="Luo Y."/>
            <person name="Hu S."/>
            <person name="Wang D."/>
            <person name="Wang C."/>
            <person name="Pandey M.K."/>
            <person name="Ge S."/>
            <person name="Xu Q."/>
            <person name="Li N."/>
            <person name="Li G."/>
            <person name="Huang Y."/>
            <person name="Saxena R.K."/>
            <person name="Ji Y."/>
            <person name="Li M."/>
            <person name="Yan X."/>
            <person name="He Y."/>
            <person name="Liu Y."/>
            <person name="Wang X."/>
            <person name="Xiang C."/>
            <person name="Varshney R.K."/>
            <person name="Ding H."/>
            <person name="Gao S."/>
            <person name="Zong X."/>
        </authorList>
    </citation>
    <scope>NUCLEOTIDE SEQUENCE [LARGE SCALE GENOMIC DNA]</scope>
    <source>
        <strain evidence="2 3">cv. Zhongwan 6</strain>
    </source>
</reference>
<gene>
    <name evidence="2" type="ORF">KIW84_063112</name>
</gene>
<dbReference type="AlphaFoldDB" id="A0A9D5A968"/>
<feature type="compositionally biased region" description="Basic and acidic residues" evidence="1">
    <location>
        <begin position="10"/>
        <end position="19"/>
    </location>
</feature>
<evidence type="ECO:0000256" key="1">
    <source>
        <dbReference type="SAM" id="MobiDB-lite"/>
    </source>
</evidence>
<dbReference type="Proteomes" id="UP001058974">
    <property type="component" value="Chromosome 6"/>
</dbReference>
<feature type="compositionally biased region" description="Acidic residues" evidence="1">
    <location>
        <begin position="93"/>
        <end position="117"/>
    </location>
</feature>
<name>A0A9D5A968_PEA</name>
<dbReference type="EMBL" id="JAMSHJ010000006">
    <property type="protein sequence ID" value="KAI5397160.1"/>
    <property type="molecule type" value="Genomic_DNA"/>
</dbReference>
<feature type="region of interest" description="Disordered" evidence="1">
    <location>
        <begin position="1"/>
        <end position="117"/>
    </location>
</feature>
<accession>A0A9D5A968</accession>
<comment type="caution">
    <text evidence="2">The sequence shown here is derived from an EMBL/GenBank/DDBJ whole genome shotgun (WGS) entry which is preliminary data.</text>
</comment>
<proteinExistence type="predicted"/>
<protein>
    <submittedName>
        <fullName evidence="2">Uncharacterized protein</fullName>
    </submittedName>
</protein>